<organism evidence="2 3">
    <name type="scientific">Dreissena polymorpha</name>
    <name type="common">Zebra mussel</name>
    <name type="synonym">Mytilus polymorpha</name>
    <dbReference type="NCBI Taxonomy" id="45954"/>
    <lineage>
        <taxon>Eukaryota</taxon>
        <taxon>Metazoa</taxon>
        <taxon>Spiralia</taxon>
        <taxon>Lophotrochozoa</taxon>
        <taxon>Mollusca</taxon>
        <taxon>Bivalvia</taxon>
        <taxon>Autobranchia</taxon>
        <taxon>Heteroconchia</taxon>
        <taxon>Euheterodonta</taxon>
        <taxon>Imparidentia</taxon>
        <taxon>Neoheterodontei</taxon>
        <taxon>Myida</taxon>
        <taxon>Dreissenoidea</taxon>
        <taxon>Dreissenidae</taxon>
        <taxon>Dreissena</taxon>
    </lineage>
</organism>
<gene>
    <name evidence="2" type="ORF">DPMN_168542</name>
</gene>
<accession>A0A9D4F0U8</accession>
<feature type="compositionally biased region" description="Pro residues" evidence="1">
    <location>
        <begin position="152"/>
        <end position="165"/>
    </location>
</feature>
<sequence length="211" mass="23107">MISHDIDVQVIVVVVVEIEGIQNHVSEHEALEIRKRQRHSLALLEAQANSKQSGIFIDGDNRIYRRCLQCNLCFHANCAKYDLELIITKELRDTICETCTTATYPSTKQLLKNSLLSSNCSQTKCMSSQPSPPAPESHMPKNLQQDHAECQPNPPPSGAPDPPPTLFTDPLPSQPILPAVTDPFTLRFQAPGVVPLFAIPNPVAPAVVVSG</sequence>
<dbReference type="AlphaFoldDB" id="A0A9D4F0U8"/>
<dbReference type="Proteomes" id="UP000828390">
    <property type="component" value="Unassembled WGS sequence"/>
</dbReference>
<feature type="region of interest" description="Disordered" evidence="1">
    <location>
        <begin position="124"/>
        <end position="174"/>
    </location>
</feature>
<evidence type="ECO:0000313" key="3">
    <source>
        <dbReference type="Proteomes" id="UP000828390"/>
    </source>
</evidence>
<reference evidence="2" key="2">
    <citation type="submission" date="2020-11" db="EMBL/GenBank/DDBJ databases">
        <authorList>
            <person name="McCartney M.A."/>
            <person name="Auch B."/>
            <person name="Kono T."/>
            <person name="Mallez S."/>
            <person name="Becker A."/>
            <person name="Gohl D.M."/>
            <person name="Silverstein K.A.T."/>
            <person name="Koren S."/>
            <person name="Bechman K.B."/>
            <person name="Herman A."/>
            <person name="Abrahante J.E."/>
            <person name="Garbe J."/>
        </authorList>
    </citation>
    <scope>NUCLEOTIDE SEQUENCE</scope>
    <source>
        <strain evidence="2">Duluth1</strain>
        <tissue evidence="2">Whole animal</tissue>
    </source>
</reference>
<protein>
    <recommendedName>
        <fullName evidence="4">Zinc finger PHD-type domain-containing protein</fullName>
    </recommendedName>
</protein>
<reference evidence="2" key="1">
    <citation type="journal article" date="2019" name="bioRxiv">
        <title>The Genome of the Zebra Mussel, Dreissena polymorpha: A Resource for Invasive Species Research.</title>
        <authorList>
            <person name="McCartney M.A."/>
            <person name="Auch B."/>
            <person name="Kono T."/>
            <person name="Mallez S."/>
            <person name="Zhang Y."/>
            <person name="Obille A."/>
            <person name="Becker A."/>
            <person name="Abrahante J.E."/>
            <person name="Garbe J."/>
            <person name="Badalamenti J.P."/>
            <person name="Herman A."/>
            <person name="Mangelson H."/>
            <person name="Liachko I."/>
            <person name="Sullivan S."/>
            <person name="Sone E.D."/>
            <person name="Koren S."/>
            <person name="Silverstein K.A.T."/>
            <person name="Beckman K.B."/>
            <person name="Gohl D.M."/>
        </authorList>
    </citation>
    <scope>NUCLEOTIDE SEQUENCE</scope>
    <source>
        <strain evidence="2">Duluth1</strain>
        <tissue evidence="2">Whole animal</tissue>
    </source>
</reference>
<comment type="caution">
    <text evidence="2">The sequence shown here is derived from an EMBL/GenBank/DDBJ whole genome shotgun (WGS) entry which is preliminary data.</text>
</comment>
<evidence type="ECO:0008006" key="4">
    <source>
        <dbReference type="Google" id="ProtNLM"/>
    </source>
</evidence>
<evidence type="ECO:0000256" key="1">
    <source>
        <dbReference type="SAM" id="MobiDB-lite"/>
    </source>
</evidence>
<evidence type="ECO:0000313" key="2">
    <source>
        <dbReference type="EMBL" id="KAH3790344.1"/>
    </source>
</evidence>
<name>A0A9D4F0U8_DREPO</name>
<dbReference type="EMBL" id="JAIWYP010000008">
    <property type="protein sequence ID" value="KAH3790344.1"/>
    <property type="molecule type" value="Genomic_DNA"/>
</dbReference>
<keyword evidence="3" id="KW-1185">Reference proteome</keyword>
<proteinExistence type="predicted"/>